<dbReference type="OrthoDB" id="3660483at2"/>
<comment type="caution">
    <text evidence="2">The sequence shown here is derived from an EMBL/GenBank/DDBJ whole genome shotgun (WGS) entry which is preliminary data.</text>
</comment>
<keyword evidence="3" id="KW-1185">Reference proteome</keyword>
<evidence type="ECO:0000313" key="2">
    <source>
        <dbReference type="EMBL" id="KAA2261060.1"/>
    </source>
</evidence>
<proteinExistence type="predicted"/>
<feature type="domain" description="Tachylectin 2" evidence="1">
    <location>
        <begin position="22"/>
        <end position="252"/>
    </location>
</feature>
<protein>
    <recommendedName>
        <fullName evidence="1">Tachylectin 2 domain-containing protein</fullName>
    </recommendedName>
</protein>
<gene>
    <name evidence="2" type="ORF">F0L68_18510</name>
</gene>
<dbReference type="EMBL" id="VUOB01000031">
    <property type="protein sequence ID" value="KAA2261060.1"/>
    <property type="molecule type" value="Genomic_DNA"/>
</dbReference>
<reference evidence="2 3" key="2">
    <citation type="submission" date="2019-09" db="EMBL/GenBank/DDBJ databases">
        <authorList>
            <person name="Jin C."/>
        </authorList>
    </citation>
    <scope>NUCLEOTIDE SEQUENCE [LARGE SCALE GENOMIC DNA]</scope>
    <source>
        <strain evidence="2 3">AN110305</strain>
    </source>
</reference>
<accession>A0A5B2XDJ6</accession>
<organism evidence="2 3">
    <name type="scientific">Solihabitans fulvus</name>
    <dbReference type="NCBI Taxonomy" id="1892852"/>
    <lineage>
        <taxon>Bacteria</taxon>
        <taxon>Bacillati</taxon>
        <taxon>Actinomycetota</taxon>
        <taxon>Actinomycetes</taxon>
        <taxon>Pseudonocardiales</taxon>
        <taxon>Pseudonocardiaceae</taxon>
        <taxon>Solihabitans</taxon>
    </lineage>
</organism>
<dbReference type="InterPro" id="IPR023294">
    <property type="entry name" value="Tachylectin2"/>
</dbReference>
<dbReference type="Gene3D" id="2.115.10.10">
    <property type="entry name" value="Tachylectin 2"/>
    <property type="match status" value="1"/>
</dbReference>
<sequence length="292" mass="31207">MSEMAGPGTLQAPYGLAPLFTVHSGGDLWMYEHDDPAGGSFNWGDQQPIGSGWTGRTLAGPSGYLISITTGGSMRLLHFNGSNWDDMGGGAQYRTIASGWSYTSAQTRNRISIDEDGVIYTLDTTGALKASYYNVATQNWDVVGALLASGLTQYNSIVASSRGAVYARTPAGALYRYYINFWTNPAVPVLVQPTAAIGSGWNGFKSLSSPGGDLLYGVSSYDGNLYWYSYDPSSNSWAANYGYYIGQGWGSERDVVLQTNACTRFDTATTVSSTGPTDGGAVVRRLNAVKKN</sequence>
<dbReference type="AlphaFoldDB" id="A0A5B2XDJ6"/>
<dbReference type="Proteomes" id="UP000323454">
    <property type="component" value="Unassembled WGS sequence"/>
</dbReference>
<name>A0A5B2XDJ6_9PSEU</name>
<reference evidence="2 3" key="1">
    <citation type="submission" date="2019-09" db="EMBL/GenBank/DDBJ databases">
        <title>Goodfellowia gen. nov., a new genus of the Pseudonocardineae related to Actinoalloteichus, containing Goodfellowia coeruleoviolacea gen. nov., comb. nov. gen. nov., comb. nov.</title>
        <authorList>
            <person name="Labeda D."/>
        </authorList>
    </citation>
    <scope>NUCLEOTIDE SEQUENCE [LARGE SCALE GENOMIC DNA]</scope>
    <source>
        <strain evidence="2 3">AN110305</strain>
    </source>
</reference>
<evidence type="ECO:0000313" key="3">
    <source>
        <dbReference type="Proteomes" id="UP000323454"/>
    </source>
</evidence>
<evidence type="ECO:0000259" key="1">
    <source>
        <dbReference type="Pfam" id="PF14517"/>
    </source>
</evidence>
<dbReference type="Pfam" id="PF14517">
    <property type="entry name" value="Tachylectin"/>
    <property type="match status" value="1"/>
</dbReference>